<dbReference type="InterPro" id="IPR000073">
    <property type="entry name" value="AB_hydrolase_1"/>
</dbReference>
<dbReference type="PRINTS" id="PR00111">
    <property type="entry name" value="ABHYDROLASE"/>
</dbReference>
<accession>A0ABX4QN72</accession>
<keyword evidence="4" id="KW-1185">Reference proteome</keyword>
<comment type="caution">
    <text evidence="3">The sequence shown here is derived from an EMBL/GenBank/DDBJ whole genome shotgun (WGS) entry which is preliminary data.</text>
</comment>
<dbReference type="Gene3D" id="3.40.50.1820">
    <property type="entry name" value="alpha/beta hydrolase"/>
    <property type="match status" value="1"/>
</dbReference>
<feature type="signal peptide" evidence="1">
    <location>
        <begin position="1"/>
        <end position="27"/>
    </location>
</feature>
<feature type="chain" id="PRO_5046562047" evidence="1">
    <location>
        <begin position="28"/>
        <end position="330"/>
    </location>
</feature>
<dbReference type="InterPro" id="IPR029058">
    <property type="entry name" value="AB_hydrolase_fold"/>
</dbReference>
<evidence type="ECO:0000259" key="2">
    <source>
        <dbReference type="Pfam" id="PF00561"/>
    </source>
</evidence>
<evidence type="ECO:0000256" key="1">
    <source>
        <dbReference type="SAM" id="SignalP"/>
    </source>
</evidence>
<dbReference type="EMBL" id="PHHD01000001">
    <property type="protein sequence ID" value="PKA78278.1"/>
    <property type="molecule type" value="Genomic_DNA"/>
</dbReference>
<keyword evidence="1" id="KW-0732">Signal</keyword>
<sequence length="330" mass="36915">MNLNKLFTAMCACAVINSGFGMLPAQAATQATASAKIESFDQVHYRYAQVKDVNVFYREAGDPANPTVLLLHGFPTSSFMYRNLIPVLSRRYHVIAPDLPGFGLTQSPPRDTYQYSFENISNTMDAFTQVLGLKQYALQVFDYGAPVGWRLAVKHPERVTAIVSQNGNAYVEGLSTGWAPVQKYWEDPSEANRNALRPVLQVAAIKDQYQHGTPDPSVVAPETYLMDAAHVGQPANAEIQLDLFKDYKTNVDMYPQLQQYFRDHQPALLAVWGKNDAIFIPPGAEAFKRDLKNADVRFYDTGHFALETHLDPIGAAILAFLDRNVKRQPR</sequence>
<dbReference type="GeneID" id="55848412"/>
<dbReference type="InterPro" id="IPR051340">
    <property type="entry name" value="Haloalkane_dehalogenase"/>
</dbReference>
<feature type="domain" description="AB hydrolase-1" evidence="2">
    <location>
        <begin position="66"/>
        <end position="309"/>
    </location>
</feature>
<dbReference type="RefSeq" id="WP_016969895.1">
    <property type="nucleotide sequence ID" value="NZ_PHHD01000001.1"/>
</dbReference>
<dbReference type="SUPFAM" id="SSF53474">
    <property type="entry name" value="alpha/beta-Hydrolases"/>
    <property type="match status" value="1"/>
</dbReference>
<evidence type="ECO:0000313" key="3">
    <source>
        <dbReference type="EMBL" id="PKA78278.1"/>
    </source>
</evidence>
<organism evidence="3 4">
    <name type="scientific">Pseudomonas tolaasii NCPPB 2192</name>
    <dbReference type="NCBI Taxonomy" id="564423"/>
    <lineage>
        <taxon>Bacteria</taxon>
        <taxon>Pseudomonadati</taxon>
        <taxon>Pseudomonadota</taxon>
        <taxon>Gammaproteobacteria</taxon>
        <taxon>Pseudomonadales</taxon>
        <taxon>Pseudomonadaceae</taxon>
        <taxon>Pseudomonas</taxon>
    </lineage>
</organism>
<gene>
    <name evidence="3" type="ORF">ATI14_5375</name>
</gene>
<proteinExistence type="predicted"/>
<dbReference type="Proteomes" id="UP000232891">
    <property type="component" value="Unassembled WGS sequence"/>
</dbReference>
<dbReference type="PANTHER" id="PTHR42977:SF1">
    <property type="entry name" value="BLR6576 PROTEIN"/>
    <property type="match status" value="1"/>
</dbReference>
<dbReference type="Pfam" id="PF00561">
    <property type="entry name" value="Abhydrolase_1"/>
    <property type="match status" value="1"/>
</dbReference>
<dbReference type="PRINTS" id="PR00412">
    <property type="entry name" value="EPOXHYDRLASE"/>
</dbReference>
<name>A0ABX4QN72_PSETO</name>
<protein>
    <submittedName>
        <fullName evidence="3">Pimeloyl-ACP methyl ester carboxylesterase</fullName>
    </submittedName>
</protein>
<dbReference type="PANTHER" id="PTHR42977">
    <property type="entry name" value="HYDROLASE-RELATED"/>
    <property type="match status" value="1"/>
</dbReference>
<reference evidence="3 4" key="1">
    <citation type="submission" date="2017-11" db="EMBL/GenBank/DDBJ databases">
        <title>Genome sequencing of a diverse group of Pseudomonas species.</title>
        <authorList>
            <person name="Loper J."/>
        </authorList>
    </citation>
    <scope>NUCLEOTIDE SEQUENCE [LARGE SCALE GENOMIC DNA]</scope>
    <source>
        <strain evidence="3 4">NCPPB 2192</strain>
    </source>
</reference>
<evidence type="ECO:0000313" key="4">
    <source>
        <dbReference type="Proteomes" id="UP000232891"/>
    </source>
</evidence>
<dbReference type="InterPro" id="IPR000639">
    <property type="entry name" value="Epox_hydrolase-like"/>
</dbReference>